<keyword evidence="6" id="KW-0325">Glycoprotein</keyword>
<dbReference type="Gene3D" id="3.40.50.1820">
    <property type="entry name" value="alpha/beta hydrolase"/>
    <property type="match status" value="3"/>
</dbReference>
<dbReference type="InterPro" id="IPR001563">
    <property type="entry name" value="Peptidase_S10"/>
</dbReference>
<dbReference type="PRINTS" id="PR00724">
    <property type="entry name" value="CRBOXYPTASEC"/>
</dbReference>
<dbReference type="WBParaSite" id="scf7180000421089.g6280">
    <property type="protein sequence ID" value="scf7180000421089.g6280"/>
    <property type="gene ID" value="scf7180000421089.g6280"/>
</dbReference>
<evidence type="ECO:0000256" key="5">
    <source>
        <dbReference type="ARBA" id="ARBA00022801"/>
    </source>
</evidence>
<sequence>MPKIFLWILQFCILINLIDGSSKINDNPDEIKSLPGLNATLNFEHYSGYLDAGNNNLFHYMFVESQGNPKIDPLVAVANYAALKDFFNKYPSFNSNPFYLAGESYAGVYIPMLDGCDILGIPENTTCGDMQEKLYPGYTNDLLNPYDIYDDCEPTNRTIASKLKIKTSSLLLNRLARKDRPLYYGTIPCTDVSAKEHYLNMPNVQKVLNIPSNLSIKWEECSDDIYNNYTTIYKEMANFTKTILNSNVRMILYYGDLDVICNFLIGQRFTEQLGFYVGRFFTLKSLKTPKQAWIVNEQVGGFTTEYKNGLTFNTVRGAGHTVPQSKPEEALYMFKQFLDNKPL</sequence>
<comment type="similarity">
    <text evidence="1 7">Belongs to the peptidase S10 family.</text>
</comment>
<evidence type="ECO:0000313" key="8">
    <source>
        <dbReference type="Proteomes" id="UP000887560"/>
    </source>
</evidence>
<dbReference type="PANTHER" id="PTHR11802">
    <property type="entry name" value="SERINE PROTEASE FAMILY S10 SERINE CARBOXYPEPTIDASE"/>
    <property type="match status" value="1"/>
</dbReference>
<evidence type="ECO:0000256" key="1">
    <source>
        <dbReference type="ARBA" id="ARBA00009431"/>
    </source>
</evidence>
<evidence type="ECO:0000256" key="3">
    <source>
        <dbReference type="ARBA" id="ARBA00022670"/>
    </source>
</evidence>
<dbReference type="SUPFAM" id="SSF53474">
    <property type="entry name" value="alpha/beta-Hydrolases"/>
    <property type="match status" value="1"/>
</dbReference>
<keyword evidence="2 7" id="KW-0121">Carboxypeptidase</keyword>
<evidence type="ECO:0000313" key="9">
    <source>
        <dbReference type="WBParaSite" id="scf7180000421089.g6280"/>
    </source>
</evidence>
<accession>A0A915NR23</accession>
<dbReference type="GO" id="GO:0004185">
    <property type="term" value="F:serine-type carboxypeptidase activity"/>
    <property type="evidence" value="ECO:0007669"/>
    <property type="project" value="UniProtKB-UniRule"/>
</dbReference>
<dbReference type="AlphaFoldDB" id="A0A915NR23"/>
<keyword evidence="4 7" id="KW-0732">Signal</keyword>
<protein>
    <recommendedName>
        <fullName evidence="7">Carboxypeptidase</fullName>
        <ecNumber evidence="7">3.4.16.-</ecNumber>
    </recommendedName>
</protein>
<evidence type="ECO:0000256" key="2">
    <source>
        <dbReference type="ARBA" id="ARBA00022645"/>
    </source>
</evidence>
<reference evidence="9" key="1">
    <citation type="submission" date="2022-11" db="UniProtKB">
        <authorList>
            <consortium name="WormBaseParasite"/>
        </authorList>
    </citation>
    <scope>IDENTIFICATION</scope>
</reference>
<dbReference type="Proteomes" id="UP000887560">
    <property type="component" value="Unplaced"/>
</dbReference>
<dbReference type="InterPro" id="IPR018202">
    <property type="entry name" value="Ser_caboxypep_ser_AS"/>
</dbReference>
<organism evidence="8 9">
    <name type="scientific">Meloidogyne floridensis</name>
    <dbReference type="NCBI Taxonomy" id="298350"/>
    <lineage>
        <taxon>Eukaryota</taxon>
        <taxon>Metazoa</taxon>
        <taxon>Ecdysozoa</taxon>
        <taxon>Nematoda</taxon>
        <taxon>Chromadorea</taxon>
        <taxon>Rhabditida</taxon>
        <taxon>Tylenchina</taxon>
        <taxon>Tylenchomorpha</taxon>
        <taxon>Tylenchoidea</taxon>
        <taxon>Meloidogynidae</taxon>
        <taxon>Meloidogyninae</taxon>
        <taxon>Meloidogyne</taxon>
    </lineage>
</organism>
<feature type="chain" id="PRO_5038163038" description="Carboxypeptidase" evidence="7">
    <location>
        <begin position="21"/>
        <end position="343"/>
    </location>
</feature>
<keyword evidence="5 7" id="KW-0378">Hydrolase</keyword>
<evidence type="ECO:0000256" key="7">
    <source>
        <dbReference type="RuleBase" id="RU361156"/>
    </source>
</evidence>
<evidence type="ECO:0000256" key="4">
    <source>
        <dbReference type="ARBA" id="ARBA00022729"/>
    </source>
</evidence>
<name>A0A915NR23_9BILA</name>
<feature type="signal peptide" evidence="7">
    <location>
        <begin position="1"/>
        <end position="20"/>
    </location>
</feature>
<dbReference type="InterPro" id="IPR029058">
    <property type="entry name" value="AB_hydrolase_fold"/>
</dbReference>
<dbReference type="Pfam" id="PF00450">
    <property type="entry name" value="Peptidase_S10"/>
    <property type="match status" value="2"/>
</dbReference>
<keyword evidence="3 7" id="KW-0645">Protease</keyword>
<dbReference type="PROSITE" id="PS00131">
    <property type="entry name" value="CARBOXYPEPT_SER_SER"/>
    <property type="match status" value="1"/>
</dbReference>
<dbReference type="GO" id="GO:0006508">
    <property type="term" value="P:proteolysis"/>
    <property type="evidence" value="ECO:0007669"/>
    <property type="project" value="UniProtKB-KW"/>
</dbReference>
<keyword evidence="8" id="KW-1185">Reference proteome</keyword>
<dbReference type="EC" id="3.4.16.-" evidence="7"/>
<proteinExistence type="inferred from homology"/>
<dbReference type="PANTHER" id="PTHR11802:SF3">
    <property type="entry name" value="RETINOID-INDUCIBLE SERINE CARBOXYPEPTIDASE"/>
    <property type="match status" value="1"/>
</dbReference>
<evidence type="ECO:0000256" key="6">
    <source>
        <dbReference type="ARBA" id="ARBA00023180"/>
    </source>
</evidence>